<dbReference type="STRING" id="1302250.GCA_001313225_00648"/>
<proteinExistence type="predicted"/>
<organism evidence="1 2">
    <name type="scientific">Secundilactobacillus silagei JCM 19001</name>
    <dbReference type="NCBI Taxonomy" id="1302250"/>
    <lineage>
        <taxon>Bacteria</taxon>
        <taxon>Bacillati</taxon>
        <taxon>Bacillota</taxon>
        <taxon>Bacilli</taxon>
        <taxon>Lactobacillales</taxon>
        <taxon>Lactobacillaceae</taxon>
        <taxon>Secundilactobacillus</taxon>
    </lineage>
</organism>
<evidence type="ECO:0000313" key="1">
    <source>
        <dbReference type="EMBL" id="GAX01007.1"/>
    </source>
</evidence>
<reference evidence="1 2" key="1">
    <citation type="submission" date="2015-11" db="EMBL/GenBank/DDBJ databases">
        <title>Draft genome sequences of new species of the genus Lactobacillus isolated from orchardgrass silage.</title>
        <authorList>
            <person name="Tohno M."/>
            <person name="Tanizawa Y."/>
            <person name="Arita M."/>
        </authorList>
    </citation>
    <scope>NUCLEOTIDE SEQUENCE [LARGE SCALE GENOMIC DNA]</scope>
    <source>
        <strain evidence="1 2">IWT126</strain>
    </source>
</reference>
<protein>
    <submittedName>
        <fullName evidence="1">Uncharacterized protein</fullName>
    </submittedName>
</protein>
<name>A0A1Z5IGW0_9LACO</name>
<keyword evidence="2" id="KW-1185">Reference proteome</keyword>
<evidence type="ECO:0000313" key="2">
    <source>
        <dbReference type="Proteomes" id="UP000198402"/>
    </source>
</evidence>
<sequence>MPEKLVFIDSQQVNEQPYTTSDVIAEYAGISHHGINVEVKKHFDRIKRAGHGKASFKMKPSPSGQKLKVFLLTEQQATLLITFLKNTPRVADFKEALVQQFFEIRRELIRQQVLFDAGKTISKDLNQAIYDNSNFTHPPFDYINMNKLIYQYALGVSSTKLKRERHVKIGHSLTEYLATDEAQAYQKVKFQVVTMLQMNLDHASIKQALDKQGILYQVTLPVKKGDVING</sequence>
<dbReference type="AlphaFoldDB" id="A0A1Z5IGW0"/>
<dbReference type="InterPro" id="IPR014054">
    <property type="entry name" value="Phage_regulatory_Rha"/>
</dbReference>
<dbReference type="Pfam" id="PF09669">
    <property type="entry name" value="Phage_pRha"/>
    <property type="match status" value="1"/>
</dbReference>
<gene>
    <name evidence="1" type="ORF">IWT126_01030</name>
</gene>
<dbReference type="EMBL" id="BCMG01000004">
    <property type="protein sequence ID" value="GAX01007.1"/>
    <property type="molecule type" value="Genomic_DNA"/>
</dbReference>
<comment type="caution">
    <text evidence="1">The sequence shown here is derived from an EMBL/GenBank/DDBJ whole genome shotgun (WGS) entry which is preliminary data.</text>
</comment>
<accession>A0A1Z5IGW0</accession>
<dbReference type="Proteomes" id="UP000198402">
    <property type="component" value="Unassembled WGS sequence"/>
</dbReference>
<dbReference type="RefSeq" id="WP_054654108.1">
    <property type="nucleotide sequence ID" value="NZ_BBFL01000002.1"/>
</dbReference>
<dbReference type="OrthoDB" id="2233792at2"/>